<dbReference type="EMBL" id="CP081201">
    <property type="protein sequence ID" value="UXZ96939.1"/>
    <property type="molecule type" value="Genomic_DNA"/>
</dbReference>
<reference evidence="1" key="1">
    <citation type="submission" date="2021-08" db="EMBL/GenBank/DDBJ databases">
        <title>Complete genome sequence of Pseudomonas phytophila.</title>
        <authorList>
            <person name="Weir B.S."/>
            <person name="Templeton M.D."/>
            <person name="Arshed S."/>
            <person name="Andersen M.T."/>
            <person name="Jayaraman J."/>
        </authorList>
    </citation>
    <scope>NUCLEOTIDE SEQUENCE</scope>
    <source>
        <strain evidence="1">ICMP 23753</strain>
    </source>
</reference>
<proteinExistence type="predicted"/>
<dbReference type="Proteomes" id="UP001063228">
    <property type="component" value="Chromosome"/>
</dbReference>
<name>A0ABY6FH12_9PSED</name>
<protein>
    <submittedName>
        <fullName evidence="1">Uncharacterized protein</fullName>
    </submittedName>
</protein>
<sequence>MEHIQNGDFGTGKLDPWRPVMGSTIDIVEEDGRYHAVLNDSDKLNQSVRIADVQPRRFLLAVELKVVNGTEEDKGQVHLLWSSNAIFRTYYPAVSDDWATTTFDLFVSNVATTNNIEVLVEPRFTKEVLVRRVSLSDER</sequence>
<gene>
    <name evidence="1" type="ORF">K3169_03225</name>
</gene>
<evidence type="ECO:0000313" key="2">
    <source>
        <dbReference type="Proteomes" id="UP001063228"/>
    </source>
</evidence>
<accession>A0ABY6FH12</accession>
<evidence type="ECO:0000313" key="1">
    <source>
        <dbReference type="EMBL" id="UXZ96939.1"/>
    </source>
</evidence>
<dbReference type="RefSeq" id="WP_231677883.1">
    <property type="nucleotide sequence ID" value="NZ_CP081201.1"/>
</dbReference>
<organism evidence="1 2">
    <name type="scientific">Pseudomonas phytophila</name>
    <dbReference type="NCBI Taxonomy" id="2867264"/>
    <lineage>
        <taxon>Bacteria</taxon>
        <taxon>Pseudomonadati</taxon>
        <taxon>Pseudomonadota</taxon>
        <taxon>Gammaproteobacteria</taxon>
        <taxon>Pseudomonadales</taxon>
        <taxon>Pseudomonadaceae</taxon>
        <taxon>Pseudomonas</taxon>
    </lineage>
</organism>
<keyword evidence="2" id="KW-1185">Reference proteome</keyword>